<evidence type="ECO:0000313" key="1">
    <source>
        <dbReference type="EMBL" id="KAL2338988.1"/>
    </source>
</evidence>
<dbReference type="SUPFAM" id="SSF55961">
    <property type="entry name" value="Bet v1-like"/>
    <property type="match status" value="1"/>
</dbReference>
<dbReference type="InterPro" id="IPR023393">
    <property type="entry name" value="START-like_dom_sf"/>
</dbReference>
<protein>
    <submittedName>
        <fullName evidence="1">Uncharacterized protein</fullName>
    </submittedName>
</protein>
<proteinExistence type="predicted"/>
<sequence>MGVFTFEEEDVSPVAPAQLYKAFAKDSDTILPKVVEAIQSIEIVEGNGAPEPSRRSPLSKRWLTHIGRIKWLGRRNPLNGMFALKQRHINPIF</sequence>
<dbReference type="AlphaFoldDB" id="A0ABD1MU25"/>
<reference evidence="1 2" key="1">
    <citation type="submission" date="2024-08" db="EMBL/GenBank/DDBJ databases">
        <title>Insights into the chromosomal genome structure of Flemingia macrophylla.</title>
        <authorList>
            <person name="Ding Y."/>
            <person name="Zhao Y."/>
            <person name="Bi W."/>
            <person name="Wu M."/>
            <person name="Zhao G."/>
            <person name="Gong Y."/>
            <person name="Li W."/>
            <person name="Zhang P."/>
        </authorList>
    </citation>
    <scope>NUCLEOTIDE SEQUENCE [LARGE SCALE GENOMIC DNA]</scope>
    <source>
        <strain evidence="1">DYQJB</strain>
        <tissue evidence="1">Leaf</tissue>
    </source>
</reference>
<evidence type="ECO:0000313" key="2">
    <source>
        <dbReference type="Proteomes" id="UP001603857"/>
    </source>
</evidence>
<name>A0ABD1MU25_9FABA</name>
<gene>
    <name evidence="1" type="ORF">Fmac_013434</name>
</gene>
<keyword evidence="2" id="KW-1185">Reference proteome</keyword>
<dbReference type="Gene3D" id="3.30.530.20">
    <property type="match status" value="1"/>
</dbReference>
<dbReference type="EMBL" id="JBGMDY010000004">
    <property type="protein sequence ID" value="KAL2338988.1"/>
    <property type="molecule type" value="Genomic_DNA"/>
</dbReference>
<comment type="caution">
    <text evidence="1">The sequence shown here is derived from an EMBL/GenBank/DDBJ whole genome shotgun (WGS) entry which is preliminary data.</text>
</comment>
<dbReference type="PRINTS" id="PR00634">
    <property type="entry name" value="BETALLERGEN"/>
</dbReference>
<dbReference type="InterPro" id="IPR024949">
    <property type="entry name" value="Bet_v_I_allergen"/>
</dbReference>
<accession>A0ABD1MU25</accession>
<organism evidence="1 2">
    <name type="scientific">Flemingia macrophylla</name>
    <dbReference type="NCBI Taxonomy" id="520843"/>
    <lineage>
        <taxon>Eukaryota</taxon>
        <taxon>Viridiplantae</taxon>
        <taxon>Streptophyta</taxon>
        <taxon>Embryophyta</taxon>
        <taxon>Tracheophyta</taxon>
        <taxon>Spermatophyta</taxon>
        <taxon>Magnoliopsida</taxon>
        <taxon>eudicotyledons</taxon>
        <taxon>Gunneridae</taxon>
        <taxon>Pentapetalae</taxon>
        <taxon>rosids</taxon>
        <taxon>fabids</taxon>
        <taxon>Fabales</taxon>
        <taxon>Fabaceae</taxon>
        <taxon>Papilionoideae</taxon>
        <taxon>50 kb inversion clade</taxon>
        <taxon>NPAAA clade</taxon>
        <taxon>indigoferoid/millettioid clade</taxon>
        <taxon>Phaseoleae</taxon>
        <taxon>Flemingia</taxon>
    </lineage>
</organism>
<dbReference type="Proteomes" id="UP001603857">
    <property type="component" value="Unassembled WGS sequence"/>
</dbReference>